<evidence type="ECO:0000256" key="4">
    <source>
        <dbReference type="ARBA" id="ARBA00022825"/>
    </source>
</evidence>
<evidence type="ECO:0000313" key="11">
    <source>
        <dbReference type="Proteomes" id="UP000241890"/>
    </source>
</evidence>
<name>A0A2R5GHV9_9STRA</name>
<evidence type="ECO:0000259" key="8">
    <source>
        <dbReference type="Pfam" id="PF00326"/>
    </source>
</evidence>
<reference evidence="10 11" key="1">
    <citation type="submission" date="2017-12" db="EMBL/GenBank/DDBJ databases">
        <title>Sequencing, de novo assembly and annotation of complete genome of a new Thraustochytrid species, strain FCC1311.</title>
        <authorList>
            <person name="Sedici K."/>
            <person name="Godart F."/>
            <person name="Aiese Cigliano R."/>
            <person name="Sanseverino W."/>
            <person name="Barakat M."/>
            <person name="Ortet P."/>
            <person name="Marechal E."/>
            <person name="Cagnac O."/>
            <person name="Amato A."/>
        </authorList>
    </citation>
    <scope>NUCLEOTIDE SEQUENCE [LARGE SCALE GENOMIC DNA]</scope>
</reference>
<dbReference type="Pfam" id="PF00326">
    <property type="entry name" value="Peptidase_S9"/>
    <property type="match status" value="1"/>
</dbReference>
<evidence type="ECO:0000256" key="6">
    <source>
        <dbReference type="RuleBase" id="RU368024"/>
    </source>
</evidence>
<feature type="domain" description="Peptidase S9A N-terminal" evidence="9">
    <location>
        <begin position="83"/>
        <end position="488"/>
    </location>
</feature>
<dbReference type="InterPro" id="IPR001375">
    <property type="entry name" value="Peptidase_S9_cat"/>
</dbReference>
<feature type="region of interest" description="Disordered" evidence="7">
    <location>
        <begin position="1"/>
        <end position="26"/>
    </location>
</feature>
<sequence>MAILEPGEATGAVETRGRNGGSGGGGGGSFFDGRGVKLAFGAVSALGLLAASRMRGRALSDKAASVPPVAEKRPTKVLVGKVEGQNRGANPMDPPKELMDDYFWMRDDDRKAPEVIAHLRRENAYCEYQTRHLKPLSKALYKDLLSHVKETEDSVPYPYGDYWYYSRTIKGKSYRIYCRAKSEEEVGSANEEILLDMNKEAKGKKHCDLGGLSPSPDHQILAYSLDETGFETYNAKFFDTRTGRAIPEKLPELTGRLVWGKDNESVFYAVHDEAHRPYKLYWHRMGTDFSEDKLLHEESNEEYWMGFGKSLSGRFIMCESGTAEATEIRILDLETAQFGDEMTLVHARTDGLRYSLDHCGDKFYIVTNADGAKNQKLMSAPVEDPRRENWTDVIPYDPDVNIEDTTAFANHLIVEGREGGFTAIWLLDQSGAEPSLKKIEGFPDAISSVGLGVNRVFDTNTVRVMYESMVTPPTTYDIDMQTQDMRLVHRKEVPNYDPELYHCERLEARGHDGVMIPMSMVYRKDVGFEAPRESRTPGPVYLSGYGSYGICNEPDFTPSFITLMDYGICCVVAHIRGGGEMGRPWYEDHGKYLQKKNTFYDFISCAEHLIAEKYTEPEQLGITGRSAGGLLMGAVLNMAPHLFKCCIAGVPFVDVVATMSDTSIPLTTGEFTEWGNVNEEKYFEYMLSYSPINNVTAQDYPSILVTAGLFDPRVAYWEPAKWVAHLRDKKTDDNLLLLKVDLSSGHFSASDRYKYIREKAFEFAYLVEQLGVSRL</sequence>
<comment type="similarity">
    <text evidence="1 6">Belongs to the peptidase S9A family.</text>
</comment>
<dbReference type="PANTHER" id="PTHR11757:SF19">
    <property type="entry name" value="PROLYL ENDOPEPTIDASE-LIKE"/>
    <property type="match status" value="1"/>
</dbReference>
<dbReference type="EC" id="3.4.21.-" evidence="6"/>
<keyword evidence="3 6" id="KW-0378">Hydrolase</keyword>
<dbReference type="OrthoDB" id="248387at2759"/>
<dbReference type="PANTHER" id="PTHR11757">
    <property type="entry name" value="PROTEASE FAMILY S9A OLIGOPEPTIDASE"/>
    <property type="match status" value="1"/>
</dbReference>
<dbReference type="PRINTS" id="PR00862">
    <property type="entry name" value="PROLIGOPTASE"/>
</dbReference>
<dbReference type="GO" id="GO:0004252">
    <property type="term" value="F:serine-type endopeptidase activity"/>
    <property type="evidence" value="ECO:0007669"/>
    <property type="project" value="UniProtKB-UniRule"/>
</dbReference>
<evidence type="ECO:0000256" key="3">
    <source>
        <dbReference type="ARBA" id="ARBA00022801"/>
    </source>
</evidence>
<dbReference type="InterPro" id="IPR002470">
    <property type="entry name" value="Peptidase_S9A"/>
</dbReference>
<dbReference type="AlphaFoldDB" id="A0A2R5GHV9"/>
<evidence type="ECO:0000259" key="9">
    <source>
        <dbReference type="Pfam" id="PF02897"/>
    </source>
</evidence>
<dbReference type="GO" id="GO:0006508">
    <property type="term" value="P:proteolysis"/>
    <property type="evidence" value="ECO:0007669"/>
    <property type="project" value="UniProtKB-KW"/>
</dbReference>
<dbReference type="Pfam" id="PF02897">
    <property type="entry name" value="Peptidase_S9_N"/>
    <property type="match status" value="1"/>
</dbReference>
<organism evidence="10 11">
    <name type="scientific">Hondaea fermentalgiana</name>
    <dbReference type="NCBI Taxonomy" id="2315210"/>
    <lineage>
        <taxon>Eukaryota</taxon>
        <taxon>Sar</taxon>
        <taxon>Stramenopiles</taxon>
        <taxon>Bigyra</taxon>
        <taxon>Labyrinthulomycetes</taxon>
        <taxon>Thraustochytrida</taxon>
        <taxon>Thraustochytriidae</taxon>
        <taxon>Hondaea</taxon>
    </lineage>
</organism>
<dbReference type="InterPro" id="IPR023302">
    <property type="entry name" value="Pept_S9A_N"/>
</dbReference>
<protein>
    <recommendedName>
        <fullName evidence="6">Prolyl endopeptidase</fullName>
        <ecNumber evidence="6">3.4.21.-</ecNumber>
    </recommendedName>
</protein>
<evidence type="ECO:0000256" key="7">
    <source>
        <dbReference type="SAM" id="MobiDB-lite"/>
    </source>
</evidence>
<dbReference type="SUPFAM" id="SSF50993">
    <property type="entry name" value="Peptidase/esterase 'gauge' domain"/>
    <property type="match status" value="1"/>
</dbReference>
<evidence type="ECO:0000313" key="10">
    <source>
        <dbReference type="EMBL" id="GBG29308.1"/>
    </source>
</evidence>
<proteinExistence type="inferred from homology"/>
<feature type="domain" description="Peptidase S9 prolyl oligopeptidase catalytic" evidence="8">
    <location>
        <begin position="560"/>
        <end position="771"/>
    </location>
</feature>
<dbReference type="Proteomes" id="UP000241890">
    <property type="component" value="Unassembled WGS sequence"/>
</dbReference>
<dbReference type="InterPro" id="IPR051543">
    <property type="entry name" value="Serine_Peptidase_S9A"/>
</dbReference>
<gene>
    <name evidence="10" type="ORF">FCC1311_055302</name>
</gene>
<accession>A0A2R5GHV9</accession>
<dbReference type="Gene3D" id="3.40.50.1820">
    <property type="entry name" value="alpha/beta hydrolase"/>
    <property type="match status" value="1"/>
</dbReference>
<evidence type="ECO:0000256" key="1">
    <source>
        <dbReference type="ARBA" id="ARBA00005228"/>
    </source>
</evidence>
<dbReference type="Gene3D" id="2.130.10.120">
    <property type="entry name" value="Prolyl oligopeptidase, N-terminal domain"/>
    <property type="match status" value="1"/>
</dbReference>
<evidence type="ECO:0000256" key="2">
    <source>
        <dbReference type="ARBA" id="ARBA00022670"/>
    </source>
</evidence>
<keyword evidence="4 6" id="KW-0720">Serine protease</keyword>
<dbReference type="SUPFAM" id="SSF53474">
    <property type="entry name" value="alpha/beta-Hydrolases"/>
    <property type="match status" value="1"/>
</dbReference>
<evidence type="ECO:0000256" key="5">
    <source>
        <dbReference type="ARBA" id="ARBA00045448"/>
    </source>
</evidence>
<keyword evidence="2 6" id="KW-0645">Protease</keyword>
<dbReference type="InParanoid" id="A0A2R5GHV9"/>
<dbReference type="InterPro" id="IPR029058">
    <property type="entry name" value="AB_hydrolase_fold"/>
</dbReference>
<comment type="caution">
    <text evidence="10">The sequence shown here is derived from an EMBL/GenBank/DDBJ whole genome shotgun (WGS) entry which is preliminary data.</text>
</comment>
<keyword evidence="11" id="KW-1185">Reference proteome</keyword>
<dbReference type="EMBL" id="BEYU01000056">
    <property type="protein sequence ID" value="GBG29308.1"/>
    <property type="molecule type" value="Genomic_DNA"/>
</dbReference>
<comment type="function">
    <text evidence="5">Serine peptidase whose precise substrate specificity remains unclear. Does not cleave peptides after a arginine or lysine residue. Regulates trans-Golgi network morphology and sorting by regulating the membrane binding of the AP-1 complex. May play a role in the regulation of synaptic vesicle exocytosis.</text>
</comment>